<dbReference type="EMBL" id="HE616748">
    <property type="protein sequence ID" value="CCE93511.1"/>
    <property type="molecule type" value="Genomic_DNA"/>
</dbReference>
<dbReference type="KEGG" id="tdl:TDEL_0G01440"/>
<accession>G8ZYN6</accession>
<dbReference type="GeneID" id="11504569"/>
<keyword evidence="11" id="KW-1185">Reference proteome</keyword>
<dbReference type="PANTHER" id="PTHR37787:SF1">
    <property type="entry name" value="BIOGENESIS OF LYSOSOME-RELATED ORGANELLES COMPLEX 1 SUBUNIT KXD1"/>
    <property type="match status" value="1"/>
</dbReference>
<dbReference type="HOGENOM" id="CLU_099155_0_0_1"/>
<dbReference type="GO" id="GO:0005768">
    <property type="term" value="C:endosome"/>
    <property type="evidence" value="ECO:0007669"/>
    <property type="project" value="UniProtKB-SubCell"/>
</dbReference>
<evidence type="ECO:0000313" key="10">
    <source>
        <dbReference type="EMBL" id="CCE93511.1"/>
    </source>
</evidence>
<dbReference type="eggNOG" id="ENOG502S1H5">
    <property type="taxonomic scope" value="Eukaryota"/>
</dbReference>
<evidence type="ECO:0000256" key="1">
    <source>
        <dbReference type="ARBA" id="ARBA00002069"/>
    </source>
</evidence>
<evidence type="ECO:0000256" key="3">
    <source>
        <dbReference type="ARBA" id="ARBA00005913"/>
    </source>
</evidence>
<dbReference type="FunCoup" id="G8ZYN6">
    <property type="interactions" value="106"/>
</dbReference>
<reference evidence="10 11" key="1">
    <citation type="journal article" date="2011" name="Proc. Natl. Acad. Sci. U.S.A.">
        <title>Evolutionary erosion of yeast sex chromosomes by mating-type switching accidents.</title>
        <authorList>
            <person name="Gordon J.L."/>
            <person name="Armisen D."/>
            <person name="Proux-Wera E."/>
            <person name="Oheigeartaigh S.S."/>
            <person name="Byrne K.P."/>
            <person name="Wolfe K.H."/>
        </authorList>
    </citation>
    <scope>NUCLEOTIDE SEQUENCE [LARGE SCALE GENOMIC DNA]</scope>
    <source>
        <strain evidence="11">ATCC 10662 / CBS 1146 / NBRC 0425 / NCYC 2629 / NRRL Y-866</strain>
    </source>
</reference>
<dbReference type="InParanoid" id="G8ZYN6"/>
<dbReference type="OrthoDB" id="4089816at2759"/>
<dbReference type="GO" id="GO:0031083">
    <property type="term" value="C:BLOC-1 complex"/>
    <property type="evidence" value="ECO:0007669"/>
    <property type="project" value="EnsemblFungi"/>
</dbReference>
<dbReference type="Proteomes" id="UP000005627">
    <property type="component" value="Chromosome 7"/>
</dbReference>
<name>G8ZYN6_TORDE</name>
<dbReference type="PANTHER" id="PTHR37787">
    <property type="entry name" value="BIOGENESIS OF LYSOSOME-RELATED ORGANELLES COMPLEX 1 SUBUNIT KXD1"/>
    <property type="match status" value="1"/>
</dbReference>
<evidence type="ECO:0000256" key="5">
    <source>
        <dbReference type="ARBA" id="ARBA00022448"/>
    </source>
</evidence>
<dbReference type="STRING" id="1076872.G8ZYN6"/>
<dbReference type="Pfam" id="PF10241">
    <property type="entry name" value="KxDL"/>
    <property type="match status" value="1"/>
</dbReference>
<dbReference type="InterPro" id="IPR019371">
    <property type="entry name" value="KxDL_dom"/>
</dbReference>
<keyword evidence="6" id="KW-0967">Endosome</keyword>
<feature type="compositionally biased region" description="Polar residues" evidence="8">
    <location>
        <begin position="1"/>
        <end position="24"/>
    </location>
</feature>
<feature type="compositionally biased region" description="Polar residues" evidence="8">
    <location>
        <begin position="33"/>
        <end position="46"/>
    </location>
</feature>
<proteinExistence type="inferred from homology"/>
<dbReference type="RefSeq" id="XP_003682722.1">
    <property type="nucleotide sequence ID" value="XM_003682674.1"/>
</dbReference>
<evidence type="ECO:0000259" key="9">
    <source>
        <dbReference type="Pfam" id="PF10241"/>
    </source>
</evidence>
<evidence type="ECO:0000256" key="4">
    <source>
        <dbReference type="ARBA" id="ARBA00016207"/>
    </source>
</evidence>
<evidence type="ECO:0000313" key="11">
    <source>
        <dbReference type="Proteomes" id="UP000005627"/>
    </source>
</evidence>
<feature type="domain" description="KxDL" evidence="9">
    <location>
        <begin position="91"/>
        <end position="176"/>
    </location>
</feature>
<comment type="similarity">
    <text evidence="3">Belongs to the KXD1 family.</text>
</comment>
<comment type="subcellular location">
    <subcellularLocation>
        <location evidence="2">Endosome</location>
    </subcellularLocation>
</comment>
<comment type="function">
    <text evidence="1">Component of the biogenesis of lysosome-related organelles complex-1 (BLOC-1) involved in endosomal cargo sorting.</text>
</comment>
<sequence>MSEHQNSPDYAATRSQSPSVNSQAYAIPISEDIASQLTDESSLEGSDNSEAEESSGDLFLDSMVQESSNGLFTDSQDPGPMLDVSKYIFESLVQAIESANFAEAISLQTKTSAVINSESTRLKQLIETTKEQLASFKDRFERGAETSKLIRQNLQYSKDKIDRLNAELGIAHPIEFNQAKEKVLERQFDCEPDGSTKS</sequence>
<evidence type="ECO:0000256" key="6">
    <source>
        <dbReference type="ARBA" id="ARBA00022753"/>
    </source>
</evidence>
<evidence type="ECO:0000256" key="8">
    <source>
        <dbReference type="SAM" id="MobiDB-lite"/>
    </source>
</evidence>
<protein>
    <recommendedName>
        <fullName evidence="4">Biogenesis of lysosome-related organelles complex 1 subunit KXD1</fullName>
    </recommendedName>
    <alternativeName>
        <fullName evidence="7">KxDL homolog</fullName>
    </alternativeName>
</protein>
<organism evidence="10 11">
    <name type="scientific">Torulaspora delbrueckii</name>
    <name type="common">Yeast</name>
    <name type="synonym">Candida colliculosa</name>
    <dbReference type="NCBI Taxonomy" id="4950"/>
    <lineage>
        <taxon>Eukaryota</taxon>
        <taxon>Fungi</taxon>
        <taxon>Dikarya</taxon>
        <taxon>Ascomycota</taxon>
        <taxon>Saccharomycotina</taxon>
        <taxon>Saccharomycetes</taxon>
        <taxon>Saccharomycetales</taxon>
        <taxon>Saccharomycetaceae</taxon>
        <taxon>Torulaspora</taxon>
    </lineage>
</organism>
<dbReference type="GO" id="GO:0032880">
    <property type="term" value="P:regulation of protein localization"/>
    <property type="evidence" value="ECO:0007669"/>
    <property type="project" value="EnsemblFungi"/>
</dbReference>
<evidence type="ECO:0000256" key="2">
    <source>
        <dbReference type="ARBA" id="ARBA00004177"/>
    </source>
</evidence>
<gene>
    <name evidence="10" type="primary">TDEL0G01440</name>
    <name evidence="10" type="ORF">TDEL_0G01440</name>
</gene>
<dbReference type="AlphaFoldDB" id="G8ZYN6"/>
<dbReference type="InterPro" id="IPR051390">
    <property type="entry name" value="BLOC-1_subunit_KXD1"/>
</dbReference>
<keyword evidence="5" id="KW-0813">Transport</keyword>
<dbReference type="GO" id="GO:0007032">
    <property type="term" value="P:endosome organization"/>
    <property type="evidence" value="ECO:0007669"/>
    <property type="project" value="EnsemblFungi"/>
</dbReference>
<evidence type="ECO:0000256" key="7">
    <source>
        <dbReference type="ARBA" id="ARBA00029808"/>
    </source>
</evidence>
<feature type="region of interest" description="Disordered" evidence="8">
    <location>
        <begin position="1"/>
        <end position="60"/>
    </location>
</feature>